<feature type="transmembrane region" description="Helical" evidence="3">
    <location>
        <begin position="544"/>
        <end position="562"/>
    </location>
</feature>
<evidence type="ECO:0000313" key="5">
    <source>
        <dbReference type="EMBL" id="XDQ55635.1"/>
    </source>
</evidence>
<sequence length="593" mass="60298">MRSHLHSALRRLRALGTLGALFAVIAGLLAGPAAAPAAAESYTPIAGAGSTWAENAVDEWRRAVNQYGMRISYAGTGSSDGRRQFLSGTVDFAVSDIPFQTHPTDGSAAERPASGSYAYMPIVAGGTVFMYHLTVNGKRVTNLRLSGDVVTKIFTGVIKAWDDPVIKADNPGLQLPHRTIVPVVRSDGSGSTAQFTMWMANQHKSLWQAYCRKVGRSGACGQTSYYPTVSGMIAQSGDLGVAGYVAQNYGEGAIGYVNYSYALNAHYPVAKVLNHAGYYTEPTPQNVAVSLLKAKINTDKSSADYLTQNLDGVYNDSDRRNYPLSSYSYMILPLKVQGTFTKAKGKTLGAFSYYFMCQGQQQAPQLGYSPLPINLVKAGFEQIRRIPGVQAQNINIKGCNNPTFSSDGRNKLAETAPYPAACDKKGAPPCTTGSGGAKAGGGSGGSGSTGGTSGGGTTGGSTNGGTTTGGSSGAGGAAGGGGTGGSAEPVIDPDTGQTLSPGSSGGSGAGSTSGGSGGGADGTVALAQPVAVAGSHGWTGTQTLMLLAVFMVLGLLLLPATVSRAMAGRGGRNNGTGTGNANGNTGVTDGGSR</sequence>
<dbReference type="PANTHER" id="PTHR42996">
    <property type="entry name" value="PHOSPHATE-BINDING PROTEIN PSTS"/>
    <property type="match status" value="1"/>
</dbReference>
<feature type="compositionally biased region" description="Gly residues" evidence="2">
    <location>
        <begin position="569"/>
        <end position="580"/>
    </location>
</feature>
<comment type="similarity">
    <text evidence="1">Belongs to the PstS family.</text>
</comment>
<evidence type="ECO:0000256" key="1">
    <source>
        <dbReference type="ARBA" id="ARBA00008725"/>
    </source>
</evidence>
<dbReference type="InterPro" id="IPR050962">
    <property type="entry name" value="Phosphate-bind_PstS"/>
</dbReference>
<accession>A0AB39RIB2</accession>
<evidence type="ECO:0000259" key="4">
    <source>
        <dbReference type="Pfam" id="PF12849"/>
    </source>
</evidence>
<keyword evidence="3" id="KW-0472">Membrane</keyword>
<feature type="region of interest" description="Disordered" evidence="2">
    <location>
        <begin position="430"/>
        <end position="521"/>
    </location>
</feature>
<feature type="region of interest" description="Disordered" evidence="2">
    <location>
        <begin position="569"/>
        <end position="593"/>
    </location>
</feature>
<dbReference type="InterPro" id="IPR024370">
    <property type="entry name" value="PBP_domain"/>
</dbReference>
<organism evidence="5">
    <name type="scientific">Streptomyces sp. R41</name>
    <dbReference type="NCBI Taxonomy" id="3238632"/>
    <lineage>
        <taxon>Bacteria</taxon>
        <taxon>Bacillati</taxon>
        <taxon>Actinomycetota</taxon>
        <taxon>Actinomycetes</taxon>
        <taxon>Kitasatosporales</taxon>
        <taxon>Streptomycetaceae</taxon>
        <taxon>Streptomyces</taxon>
    </lineage>
</organism>
<feature type="compositionally biased region" description="Gly residues" evidence="2">
    <location>
        <begin position="433"/>
        <end position="485"/>
    </location>
</feature>
<gene>
    <name evidence="5" type="ORF">AB5J53_30225</name>
</gene>
<feature type="compositionally biased region" description="Low complexity" evidence="2">
    <location>
        <begin position="581"/>
        <end position="593"/>
    </location>
</feature>
<feature type="compositionally biased region" description="Gly residues" evidence="2">
    <location>
        <begin position="503"/>
        <end position="521"/>
    </location>
</feature>
<dbReference type="SUPFAM" id="SSF53850">
    <property type="entry name" value="Periplasmic binding protein-like II"/>
    <property type="match status" value="1"/>
</dbReference>
<proteinExistence type="inferred from homology"/>
<dbReference type="CDD" id="cd13565">
    <property type="entry name" value="PBP2_PstS"/>
    <property type="match status" value="1"/>
</dbReference>
<name>A0AB39RIB2_9ACTN</name>
<dbReference type="AlphaFoldDB" id="A0AB39RIB2"/>
<evidence type="ECO:0000256" key="2">
    <source>
        <dbReference type="SAM" id="MobiDB-lite"/>
    </source>
</evidence>
<reference evidence="5" key="1">
    <citation type="submission" date="2024-07" db="EMBL/GenBank/DDBJ databases">
        <authorList>
            <person name="Yu S.T."/>
        </authorList>
    </citation>
    <scope>NUCLEOTIDE SEQUENCE</scope>
    <source>
        <strain evidence="5">R41</strain>
    </source>
</reference>
<dbReference type="EMBL" id="CP163443">
    <property type="protein sequence ID" value="XDQ55635.1"/>
    <property type="molecule type" value="Genomic_DNA"/>
</dbReference>
<evidence type="ECO:0000256" key="3">
    <source>
        <dbReference type="SAM" id="Phobius"/>
    </source>
</evidence>
<keyword evidence="3" id="KW-0812">Transmembrane</keyword>
<keyword evidence="3" id="KW-1133">Transmembrane helix</keyword>
<dbReference type="PANTHER" id="PTHR42996:SF1">
    <property type="entry name" value="PHOSPHATE-BINDING PROTEIN PSTS"/>
    <property type="match status" value="1"/>
</dbReference>
<dbReference type="RefSeq" id="WP_369248773.1">
    <property type="nucleotide sequence ID" value="NZ_CP163443.1"/>
</dbReference>
<protein>
    <submittedName>
        <fullName evidence="5">Substrate-binding domain-containing protein</fullName>
    </submittedName>
</protein>
<dbReference type="Pfam" id="PF12849">
    <property type="entry name" value="PBP_like_2"/>
    <property type="match status" value="1"/>
</dbReference>
<feature type="domain" description="PBP" evidence="4">
    <location>
        <begin position="35"/>
        <end position="357"/>
    </location>
</feature>
<dbReference type="Gene3D" id="3.40.190.10">
    <property type="entry name" value="Periplasmic binding protein-like II"/>
    <property type="match status" value="2"/>
</dbReference>